<comment type="caution">
    <text evidence="1">The sequence shown here is derived from an EMBL/GenBank/DDBJ whole genome shotgun (WGS) entry which is preliminary data.</text>
</comment>
<evidence type="ECO:0000313" key="2">
    <source>
        <dbReference type="Proteomes" id="UP000252355"/>
    </source>
</evidence>
<proteinExistence type="predicted"/>
<gene>
    <name evidence="1" type="ORF">OZSIB_3862</name>
</gene>
<dbReference type="AlphaFoldDB" id="A0A367ZPG4"/>
<sequence length="102" mass="11297">MSFIIPSTVRNGKFRPDPEGSLLLSTPHGHFRRAAPSPAGGPAWLENSSAVRDFFSDFGWKVPMIGLDSFQPSIWRQPWEATSGIHTCDGFCSWDWPCPASC</sequence>
<dbReference type="EMBL" id="QOQW01000009">
    <property type="protein sequence ID" value="RCK79993.1"/>
    <property type="molecule type" value="Genomic_DNA"/>
</dbReference>
<accession>A0A367ZPG4</accession>
<reference evidence="1 2" key="1">
    <citation type="submission" date="2018-05" db="EMBL/GenBank/DDBJ databases">
        <title>A metagenomic window into the 2 km-deep terrestrial subsurface aquifer revealed taxonomically and functionally diverse microbial community comprising novel uncultured bacterial lineages.</title>
        <authorList>
            <person name="Kadnikov V.V."/>
            <person name="Mardanov A.V."/>
            <person name="Beletsky A.V."/>
            <person name="Banks D."/>
            <person name="Pimenov N.V."/>
            <person name="Frank Y.A."/>
            <person name="Karnachuk O.V."/>
            <person name="Ravin N.V."/>
        </authorList>
    </citation>
    <scope>NUCLEOTIDE SEQUENCE [LARGE SCALE GENOMIC DNA]</scope>
    <source>
        <strain evidence="1">BY5</strain>
    </source>
</reference>
<protein>
    <submittedName>
        <fullName evidence="1">Uncharacterized protein</fullName>
    </submittedName>
</protein>
<name>A0A367ZPG4_9BACT</name>
<evidence type="ECO:0000313" key="1">
    <source>
        <dbReference type="EMBL" id="RCK79993.1"/>
    </source>
</evidence>
<dbReference type="Proteomes" id="UP000252355">
    <property type="component" value="Unassembled WGS sequence"/>
</dbReference>
<organism evidence="1 2">
    <name type="scientific">Candidatus Ozemobacter sibiricus</name>
    <dbReference type="NCBI Taxonomy" id="2268124"/>
    <lineage>
        <taxon>Bacteria</taxon>
        <taxon>Candidatus Ozemobacteria</taxon>
        <taxon>Candidatus Ozemobacterales</taxon>
        <taxon>Candidatus Ozemobacteraceae</taxon>
        <taxon>Candidatus Ozemobacter</taxon>
    </lineage>
</organism>